<keyword evidence="3" id="KW-1185">Reference proteome</keyword>
<evidence type="ECO:0000313" key="2">
    <source>
        <dbReference type="EMBL" id="MUN41449.1"/>
    </source>
</evidence>
<gene>
    <name evidence="2" type="ORF">GNZ18_33380</name>
</gene>
<evidence type="ECO:0000313" key="3">
    <source>
        <dbReference type="Proteomes" id="UP000432015"/>
    </source>
</evidence>
<dbReference type="InterPro" id="IPR005337">
    <property type="entry name" value="RapZ-like"/>
</dbReference>
<dbReference type="PANTHER" id="PTHR30448">
    <property type="entry name" value="RNASE ADAPTER PROTEIN RAPZ"/>
    <property type="match status" value="1"/>
</dbReference>
<evidence type="ECO:0000259" key="1">
    <source>
        <dbReference type="Pfam" id="PF22740"/>
    </source>
</evidence>
<sequence length="131" mass="14084">MTVHLVSFGYLHGPPPPADHVEDLRHQLADPAGYHRILALLEVSPVDGRDQAVREVVLADSAAAELLDRLYARACAPGTASIGLGCSQGHDRSVAVAELLAARLRESGRLVTVEHLHVQRPRIRHTPGSSP</sequence>
<organism evidence="2 3">
    <name type="scientific">Actinomadura litoris</name>
    <dbReference type="NCBI Taxonomy" id="2678616"/>
    <lineage>
        <taxon>Bacteria</taxon>
        <taxon>Bacillati</taxon>
        <taxon>Actinomycetota</taxon>
        <taxon>Actinomycetes</taxon>
        <taxon>Streptosporangiales</taxon>
        <taxon>Thermomonosporaceae</taxon>
        <taxon>Actinomadura</taxon>
    </lineage>
</organism>
<protein>
    <recommendedName>
        <fullName evidence="1">RapZ C-terminal domain-containing protein</fullName>
    </recommendedName>
</protein>
<dbReference type="RefSeq" id="WP_156220620.1">
    <property type="nucleotide sequence ID" value="NZ_WOFH01000014.1"/>
</dbReference>
<comment type="caution">
    <text evidence="2">The sequence shown here is derived from an EMBL/GenBank/DDBJ whole genome shotgun (WGS) entry which is preliminary data.</text>
</comment>
<reference evidence="2 3" key="1">
    <citation type="submission" date="2019-11" db="EMBL/GenBank/DDBJ databases">
        <authorList>
            <person name="Cao P."/>
        </authorList>
    </citation>
    <scope>NUCLEOTIDE SEQUENCE [LARGE SCALE GENOMIC DNA]</scope>
    <source>
        <strain evidence="2 3">NEAU-AAG5</strain>
    </source>
</reference>
<proteinExistence type="predicted"/>
<dbReference type="InterPro" id="IPR053931">
    <property type="entry name" value="RapZ_C"/>
</dbReference>
<dbReference type="Proteomes" id="UP000432015">
    <property type="component" value="Unassembled WGS sequence"/>
</dbReference>
<feature type="domain" description="RapZ C-terminal" evidence="1">
    <location>
        <begin position="1"/>
        <end position="118"/>
    </location>
</feature>
<dbReference type="PANTHER" id="PTHR30448:SF0">
    <property type="entry name" value="RNASE ADAPTER PROTEIN RAPZ"/>
    <property type="match status" value="1"/>
</dbReference>
<accession>A0A7K1LAJ9</accession>
<dbReference type="EMBL" id="WOFH01000014">
    <property type="protein sequence ID" value="MUN41449.1"/>
    <property type="molecule type" value="Genomic_DNA"/>
</dbReference>
<dbReference type="AlphaFoldDB" id="A0A7K1LAJ9"/>
<name>A0A7K1LAJ9_9ACTN</name>
<dbReference type="Pfam" id="PF22740">
    <property type="entry name" value="PapZ_C"/>
    <property type="match status" value="1"/>
</dbReference>
<dbReference type="GO" id="GO:0005524">
    <property type="term" value="F:ATP binding"/>
    <property type="evidence" value="ECO:0007669"/>
    <property type="project" value="InterPro"/>
</dbReference>